<dbReference type="RefSeq" id="WP_188386634.1">
    <property type="nucleotide sequence ID" value="NZ_BMFK01000001.1"/>
</dbReference>
<keyword evidence="2" id="KW-1185">Reference proteome</keyword>
<evidence type="ECO:0000313" key="2">
    <source>
        <dbReference type="Proteomes" id="UP000605259"/>
    </source>
</evidence>
<proteinExistence type="predicted"/>
<protein>
    <submittedName>
        <fullName evidence="1">Uncharacterized protein</fullName>
    </submittedName>
</protein>
<dbReference type="Proteomes" id="UP000605259">
    <property type="component" value="Unassembled WGS sequence"/>
</dbReference>
<reference evidence="1" key="1">
    <citation type="journal article" date="2014" name="Int. J. Syst. Evol. Microbiol.">
        <title>Complete genome sequence of Corynebacterium casei LMG S-19264T (=DSM 44701T), isolated from a smear-ripened cheese.</title>
        <authorList>
            <consortium name="US DOE Joint Genome Institute (JGI-PGF)"/>
            <person name="Walter F."/>
            <person name="Albersmeier A."/>
            <person name="Kalinowski J."/>
            <person name="Ruckert C."/>
        </authorList>
    </citation>
    <scope>NUCLEOTIDE SEQUENCE</scope>
    <source>
        <strain evidence="1">CGMCC 1.12698</strain>
    </source>
</reference>
<dbReference type="AlphaFoldDB" id="A0A917AIZ2"/>
<evidence type="ECO:0000313" key="1">
    <source>
        <dbReference type="EMBL" id="GGE55543.1"/>
    </source>
</evidence>
<organism evidence="1 2">
    <name type="scientific">Priestia taiwanensis</name>
    <dbReference type="NCBI Taxonomy" id="1347902"/>
    <lineage>
        <taxon>Bacteria</taxon>
        <taxon>Bacillati</taxon>
        <taxon>Bacillota</taxon>
        <taxon>Bacilli</taxon>
        <taxon>Bacillales</taxon>
        <taxon>Bacillaceae</taxon>
        <taxon>Priestia</taxon>
    </lineage>
</organism>
<dbReference type="EMBL" id="BMFK01000001">
    <property type="protein sequence ID" value="GGE55543.1"/>
    <property type="molecule type" value="Genomic_DNA"/>
</dbReference>
<name>A0A917AIZ2_9BACI</name>
<reference evidence="1" key="2">
    <citation type="submission" date="2020-09" db="EMBL/GenBank/DDBJ databases">
        <authorList>
            <person name="Sun Q."/>
            <person name="Zhou Y."/>
        </authorList>
    </citation>
    <scope>NUCLEOTIDE SEQUENCE</scope>
    <source>
        <strain evidence="1">CGMCC 1.12698</strain>
    </source>
</reference>
<sequence length="129" mass="15413">MAKGNKKSCWFSFAKESIARYFAEERREPLLFVSKARLRKKFKTYYVAIHTKGITIFECRMAFGDKVEIVEEKEWFLFNRVVIDYYFMKSIFLFEGDEGMEWELTMKRKGKELQQAIEHHSSLEVVVTS</sequence>
<comment type="caution">
    <text evidence="1">The sequence shown here is derived from an EMBL/GenBank/DDBJ whole genome shotgun (WGS) entry which is preliminary data.</text>
</comment>
<gene>
    <name evidence="1" type="ORF">GCM10007140_02410</name>
</gene>
<accession>A0A917AIZ2</accession>